<keyword evidence="6 7" id="KW-0472">Membrane</keyword>
<evidence type="ECO:0000256" key="1">
    <source>
        <dbReference type="ARBA" id="ARBA00004651"/>
    </source>
</evidence>
<feature type="transmembrane region" description="Helical" evidence="7">
    <location>
        <begin position="207"/>
        <end position="232"/>
    </location>
</feature>
<name>A0AAT9P4L3_9STAP</name>
<feature type="transmembrane region" description="Helical" evidence="7">
    <location>
        <begin position="76"/>
        <end position="96"/>
    </location>
</feature>
<sequence length="393" mass="45116">MRSLLRNNQPLQRFFLGQLIQRTSDWIDIIVLNWAILQITHDPMALALLNMMRLLPQLIFAFITGKVVDCMQAIKLMYTVHACNILLTVILCFSFYERQLYMIYAVIAVRAYVQSIDNIQRNKVLPNFTAADKLKQIISMNALLINITRIIGPFIGGILLAYTTYELLLLIPVLSSVCVILLNKTLPHQNVQYKEHNIVQYFKTHKVILHIMITSMISMFFGFSFTIVLPIIVKQTLNQGALTYAVYTAVLALGSVTVLMCFMNQHKQTTICALIQWSVLFSLSIVMMLVQHTYIFMIAIFIMGFASQGFRTTHRVLVQQYTEEQYKGTVLSVTMMDRGFIPLGGMMLTYLYTTFGINVMFTTMFIGLVCVTLLCIYMKWEEKRDGTYIQSVK</sequence>
<evidence type="ECO:0000256" key="2">
    <source>
        <dbReference type="ARBA" id="ARBA00022448"/>
    </source>
</evidence>
<feature type="transmembrane region" description="Helical" evidence="7">
    <location>
        <begin position="167"/>
        <end position="186"/>
    </location>
</feature>
<keyword evidence="2" id="KW-0813">Transport</keyword>
<dbReference type="GO" id="GO:0005886">
    <property type="term" value="C:plasma membrane"/>
    <property type="evidence" value="ECO:0007669"/>
    <property type="project" value="UniProtKB-SubCell"/>
</dbReference>
<gene>
    <name evidence="8" type="ORF">KYI10_09715</name>
</gene>
<protein>
    <submittedName>
        <fullName evidence="8">MFS transporter</fullName>
    </submittedName>
</protein>
<feature type="transmembrane region" description="Helical" evidence="7">
    <location>
        <begin position="350"/>
        <end position="377"/>
    </location>
</feature>
<feature type="transmembrane region" description="Helical" evidence="7">
    <location>
        <begin position="140"/>
        <end position="161"/>
    </location>
</feature>
<evidence type="ECO:0000256" key="4">
    <source>
        <dbReference type="ARBA" id="ARBA00022692"/>
    </source>
</evidence>
<keyword evidence="4 7" id="KW-0812">Transmembrane</keyword>
<dbReference type="EMBL" id="CP079955">
    <property type="protein sequence ID" value="QYA32606.1"/>
    <property type="molecule type" value="Genomic_DNA"/>
</dbReference>
<evidence type="ECO:0000256" key="3">
    <source>
        <dbReference type="ARBA" id="ARBA00022475"/>
    </source>
</evidence>
<dbReference type="AlphaFoldDB" id="A0AAT9P4L3"/>
<dbReference type="CDD" id="cd06173">
    <property type="entry name" value="MFS_MefA_like"/>
    <property type="match status" value="1"/>
</dbReference>
<dbReference type="Pfam" id="PF05977">
    <property type="entry name" value="MFS_3"/>
    <property type="match status" value="1"/>
</dbReference>
<keyword evidence="5 7" id="KW-1133">Transmembrane helix</keyword>
<feature type="transmembrane region" description="Helical" evidence="7">
    <location>
        <begin position="44"/>
        <end position="64"/>
    </location>
</feature>
<evidence type="ECO:0000256" key="7">
    <source>
        <dbReference type="SAM" id="Phobius"/>
    </source>
</evidence>
<evidence type="ECO:0000313" key="8">
    <source>
        <dbReference type="EMBL" id="QYA32606.1"/>
    </source>
</evidence>
<feature type="transmembrane region" description="Helical" evidence="7">
    <location>
        <begin position="244"/>
        <end position="262"/>
    </location>
</feature>
<dbReference type="PANTHER" id="PTHR23513:SF11">
    <property type="entry name" value="STAPHYLOFERRIN A TRANSPORTER"/>
    <property type="match status" value="1"/>
</dbReference>
<proteinExistence type="predicted"/>
<feature type="transmembrane region" description="Helical" evidence="7">
    <location>
        <begin position="274"/>
        <end position="306"/>
    </location>
</feature>
<accession>A0AAT9P4L3</accession>
<reference evidence="8" key="1">
    <citation type="submission" date="2021-07" db="EMBL/GenBank/DDBJ databases">
        <title>Prevalence and characterization of methicillin-resistant Macrococcus spp. in food producing animals and meat in Switzerland in 2019.</title>
        <authorList>
            <person name="Keller J.E."/>
            <person name="Schwendener S."/>
            <person name="Neuenschwander J."/>
            <person name="Overesch G."/>
            <person name="Perreten V."/>
        </authorList>
    </citation>
    <scope>NUCLEOTIDE SEQUENCE</scope>
    <source>
        <strain evidence="8">19Msa1099</strain>
    </source>
</reference>
<evidence type="ECO:0000256" key="6">
    <source>
        <dbReference type="ARBA" id="ARBA00023136"/>
    </source>
</evidence>
<dbReference type="PANTHER" id="PTHR23513">
    <property type="entry name" value="INTEGRAL MEMBRANE EFFLUX PROTEIN-RELATED"/>
    <property type="match status" value="1"/>
</dbReference>
<dbReference type="InterPro" id="IPR010290">
    <property type="entry name" value="TM_effector"/>
</dbReference>
<evidence type="ECO:0000256" key="5">
    <source>
        <dbReference type="ARBA" id="ARBA00022989"/>
    </source>
</evidence>
<organism evidence="8">
    <name type="scientific">Macrococcus psychrotolerans</name>
    <dbReference type="NCBI Taxonomy" id="3039389"/>
    <lineage>
        <taxon>Bacteria</taxon>
        <taxon>Bacillati</taxon>
        <taxon>Bacillota</taxon>
        <taxon>Bacilli</taxon>
        <taxon>Bacillales</taxon>
        <taxon>Staphylococcaceae</taxon>
        <taxon>Macrococcus</taxon>
    </lineage>
</organism>
<comment type="subcellular location">
    <subcellularLocation>
        <location evidence="1">Cell membrane</location>
        <topology evidence="1">Multi-pass membrane protein</topology>
    </subcellularLocation>
</comment>
<keyword evidence="3" id="KW-1003">Cell membrane</keyword>